<feature type="signal peptide" evidence="10">
    <location>
        <begin position="1"/>
        <end position="27"/>
    </location>
</feature>
<keyword evidence="9" id="KW-0325">Glycoprotein</keyword>
<reference evidence="12 13" key="1">
    <citation type="journal article" date="2020" name="Mol. Plant">
        <title>The Chromosome-Based Rubber Tree Genome Provides New Insights into Spurge Genome Evolution and Rubber Biosynthesis.</title>
        <authorList>
            <person name="Liu J."/>
            <person name="Shi C."/>
            <person name="Shi C.C."/>
            <person name="Li W."/>
            <person name="Zhang Q.J."/>
            <person name="Zhang Y."/>
            <person name="Li K."/>
            <person name="Lu H.F."/>
            <person name="Shi C."/>
            <person name="Zhu S.T."/>
            <person name="Xiao Z.Y."/>
            <person name="Nan H."/>
            <person name="Yue Y."/>
            <person name="Zhu X.G."/>
            <person name="Wu Y."/>
            <person name="Hong X.N."/>
            <person name="Fan G.Y."/>
            <person name="Tong Y."/>
            <person name="Zhang D."/>
            <person name="Mao C.L."/>
            <person name="Liu Y.L."/>
            <person name="Hao S.J."/>
            <person name="Liu W.Q."/>
            <person name="Lv M.Q."/>
            <person name="Zhang H.B."/>
            <person name="Liu Y."/>
            <person name="Hu-Tang G.R."/>
            <person name="Wang J.P."/>
            <person name="Wang J.H."/>
            <person name="Sun Y.H."/>
            <person name="Ni S.B."/>
            <person name="Chen W.B."/>
            <person name="Zhang X.C."/>
            <person name="Jiao Y.N."/>
            <person name="Eichler E.E."/>
            <person name="Li G.H."/>
            <person name="Liu X."/>
            <person name="Gao L.Z."/>
        </authorList>
    </citation>
    <scope>NUCLEOTIDE SEQUENCE [LARGE SCALE GENOMIC DNA]</scope>
    <source>
        <strain evidence="13">cv. GT1</strain>
        <tissue evidence="12">Leaf</tissue>
    </source>
</reference>
<dbReference type="Pfam" id="PF08263">
    <property type="entry name" value="LRRNT_2"/>
    <property type="match status" value="1"/>
</dbReference>
<evidence type="ECO:0000313" key="12">
    <source>
        <dbReference type="EMBL" id="KAF2323456.1"/>
    </source>
</evidence>
<evidence type="ECO:0000256" key="6">
    <source>
        <dbReference type="ARBA" id="ARBA00022989"/>
    </source>
</evidence>
<evidence type="ECO:0000256" key="7">
    <source>
        <dbReference type="ARBA" id="ARBA00023136"/>
    </source>
</evidence>
<name>A0A6A6NE72_HEVBR</name>
<keyword evidence="13" id="KW-1185">Reference proteome</keyword>
<dbReference type="SUPFAM" id="SSF52058">
    <property type="entry name" value="L domain-like"/>
    <property type="match status" value="1"/>
</dbReference>
<evidence type="ECO:0000256" key="5">
    <source>
        <dbReference type="ARBA" id="ARBA00022737"/>
    </source>
</evidence>
<keyword evidence="8" id="KW-0675">Receptor</keyword>
<sequence length="481" mass="53847">MGTSVSYLEMLLVLLFMESLMLGYTRADAGASCIKSEKDALLNFKKGLIDPSNRLMSWVGEDCCSWKGVFCSNRTGHVIKLDLRNTVLEADTDFSLGGEINRSLLDLTNLYYLDLSMNEFWDTKIPDFLGSLKMLKYLNLSSAAFVGNIPHHLGNLSTLEYLDLSHNGLLVDSLHFVTTLSSLKHLDLSWLDLAKAGNWLQSINMLPSLLELHLSSCELDFIPQFLKVNFTSLAVLDFNQNYFGSTFPRWIFNISNNIRHLALSDNGFQGSLPREMGNCNLLEFLDLSCNALEGKIPETLSNLCNLHDFNLELNKFSGNIYGPFDNASGCIARSLKNLNLQYNSFRSTLPDNWEKFKYLEYLDLSFNSFWGPFPASIGRLSRQLPRLAKLRTSSNDLPGSGSRSIHLSSNKFEGPLTYIPDVAALDISNNFLSGHIPRITGNMMSQMKTFILSNNHLNGSIPASDFIAINKALLRVRRAAG</sequence>
<organism evidence="12 13">
    <name type="scientific">Hevea brasiliensis</name>
    <name type="common">Para rubber tree</name>
    <name type="synonym">Siphonia brasiliensis</name>
    <dbReference type="NCBI Taxonomy" id="3981"/>
    <lineage>
        <taxon>Eukaryota</taxon>
        <taxon>Viridiplantae</taxon>
        <taxon>Streptophyta</taxon>
        <taxon>Embryophyta</taxon>
        <taxon>Tracheophyta</taxon>
        <taxon>Spermatophyta</taxon>
        <taxon>Magnoliopsida</taxon>
        <taxon>eudicotyledons</taxon>
        <taxon>Gunneridae</taxon>
        <taxon>Pentapetalae</taxon>
        <taxon>rosids</taxon>
        <taxon>fabids</taxon>
        <taxon>Malpighiales</taxon>
        <taxon>Euphorbiaceae</taxon>
        <taxon>Crotonoideae</taxon>
        <taxon>Micrandreae</taxon>
        <taxon>Hevea</taxon>
    </lineage>
</organism>
<evidence type="ECO:0000256" key="2">
    <source>
        <dbReference type="ARBA" id="ARBA00022614"/>
    </source>
</evidence>
<comment type="subcellular location">
    <subcellularLocation>
        <location evidence="1">Membrane</location>
        <topology evidence="1">Single-pass type I membrane protein</topology>
    </subcellularLocation>
</comment>
<evidence type="ECO:0000256" key="1">
    <source>
        <dbReference type="ARBA" id="ARBA00004479"/>
    </source>
</evidence>
<keyword evidence="3" id="KW-0812">Transmembrane</keyword>
<dbReference type="InterPro" id="IPR001611">
    <property type="entry name" value="Leu-rich_rpt"/>
</dbReference>
<gene>
    <name evidence="12" type="ORF">GH714_035535</name>
</gene>
<dbReference type="Proteomes" id="UP000467840">
    <property type="component" value="Chromosome 11"/>
</dbReference>
<protein>
    <recommendedName>
        <fullName evidence="11">Leucine-rich repeat-containing N-terminal plant-type domain-containing protein</fullName>
    </recommendedName>
</protein>
<evidence type="ECO:0000256" key="4">
    <source>
        <dbReference type="ARBA" id="ARBA00022729"/>
    </source>
</evidence>
<feature type="domain" description="Leucine-rich repeat-containing N-terminal plant-type" evidence="11">
    <location>
        <begin position="35"/>
        <end position="72"/>
    </location>
</feature>
<dbReference type="GO" id="GO:0016020">
    <property type="term" value="C:membrane"/>
    <property type="evidence" value="ECO:0007669"/>
    <property type="project" value="UniProtKB-SubCell"/>
</dbReference>
<keyword evidence="5" id="KW-0677">Repeat</keyword>
<dbReference type="EMBL" id="JAAGAX010000002">
    <property type="protein sequence ID" value="KAF2323456.1"/>
    <property type="molecule type" value="Genomic_DNA"/>
</dbReference>
<evidence type="ECO:0000256" key="3">
    <source>
        <dbReference type="ARBA" id="ARBA00022692"/>
    </source>
</evidence>
<comment type="caution">
    <text evidence="12">The sequence shown here is derived from an EMBL/GenBank/DDBJ whole genome shotgun (WGS) entry which is preliminary data.</text>
</comment>
<dbReference type="InterPro" id="IPR013210">
    <property type="entry name" value="LRR_N_plant-typ"/>
</dbReference>
<accession>A0A6A6NE72</accession>
<evidence type="ECO:0000256" key="8">
    <source>
        <dbReference type="ARBA" id="ARBA00023170"/>
    </source>
</evidence>
<evidence type="ECO:0000256" key="10">
    <source>
        <dbReference type="SAM" id="SignalP"/>
    </source>
</evidence>
<dbReference type="Gene3D" id="3.80.10.10">
    <property type="entry name" value="Ribonuclease Inhibitor"/>
    <property type="match status" value="3"/>
</dbReference>
<dbReference type="AlphaFoldDB" id="A0A6A6NE72"/>
<feature type="chain" id="PRO_5025378713" description="Leucine-rich repeat-containing N-terminal plant-type domain-containing protein" evidence="10">
    <location>
        <begin position="28"/>
        <end position="481"/>
    </location>
</feature>
<evidence type="ECO:0000259" key="11">
    <source>
        <dbReference type="Pfam" id="PF08263"/>
    </source>
</evidence>
<evidence type="ECO:0000256" key="9">
    <source>
        <dbReference type="ARBA" id="ARBA00023180"/>
    </source>
</evidence>
<dbReference type="PANTHER" id="PTHR48063:SF112">
    <property type="entry name" value="RECEPTOR LIKE PROTEIN 30-LIKE"/>
    <property type="match status" value="1"/>
</dbReference>
<keyword evidence="6" id="KW-1133">Transmembrane helix</keyword>
<dbReference type="PANTHER" id="PTHR48063">
    <property type="entry name" value="LRR RECEPTOR-LIKE KINASE"/>
    <property type="match status" value="1"/>
</dbReference>
<dbReference type="InterPro" id="IPR046956">
    <property type="entry name" value="RLP23-like"/>
</dbReference>
<evidence type="ECO:0000313" key="13">
    <source>
        <dbReference type="Proteomes" id="UP000467840"/>
    </source>
</evidence>
<keyword evidence="2" id="KW-0433">Leucine-rich repeat</keyword>
<dbReference type="InterPro" id="IPR032675">
    <property type="entry name" value="LRR_dom_sf"/>
</dbReference>
<proteinExistence type="predicted"/>
<dbReference type="FunFam" id="3.80.10.10:FF:000649">
    <property type="entry name" value="Leucine Rich Repeat family protein"/>
    <property type="match status" value="1"/>
</dbReference>
<keyword evidence="7" id="KW-0472">Membrane</keyword>
<keyword evidence="4 10" id="KW-0732">Signal</keyword>
<dbReference type="Pfam" id="PF00560">
    <property type="entry name" value="LRR_1"/>
    <property type="match status" value="6"/>
</dbReference>